<evidence type="ECO:0000313" key="2">
    <source>
        <dbReference type="Proteomes" id="UP001432322"/>
    </source>
</evidence>
<dbReference type="Proteomes" id="UP001432322">
    <property type="component" value="Unassembled WGS sequence"/>
</dbReference>
<dbReference type="AlphaFoldDB" id="A0AAV5WS38"/>
<accession>A0AAV5WS38</accession>
<sequence length="87" mass="9148">HLRIDADDKFDSEERSISILAVSSLEESRTLGETGTEICSGSLVLMGAAVVVAGRAVVDRVGILISQSLVRSSMLTTLSFPVAVSNL</sequence>
<name>A0AAV5WS38_9BILA</name>
<protein>
    <submittedName>
        <fullName evidence="1">Uncharacterized protein</fullName>
    </submittedName>
</protein>
<comment type="caution">
    <text evidence="1">The sequence shown here is derived from an EMBL/GenBank/DDBJ whole genome shotgun (WGS) entry which is preliminary data.</text>
</comment>
<evidence type="ECO:0000313" key="1">
    <source>
        <dbReference type="EMBL" id="GMT34841.1"/>
    </source>
</evidence>
<proteinExistence type="predicted"/>
<organism evidence="1 2">
    <name type="scientific">Pristionchus fissidentatus</name>
    <dbReference type="NCBI Taxonomy" id="1538716"/>
    <lineage>
        <taxon>Eukaryota</taxon>
        <taxon>Metazoa</taxon>
        <taxon>Ecdysozoa</taxon>
        <taxon>Nematoda</taxon>
        <taxon>Chromadorea</taxon>
        <taxon>Rhabditida</taxon>
        <taxon>Rhabditina</taxon>
        <taxon>Diplogasteromorpha</taxon>
        <taxon>Diplogasteroidea</taxon>
        <taxon>Neodiplogasteridae</taxon>
        <taxon>Pristionchus</taxon>
    </lineage>
</organism>
<feature type="non-terminal residue" evidence="1">
    <location>
        <position position="1"/>
    </location>
</feature>
<reference evidence="1" key="1">
    <citation type="submission" date="2023-10" db="EMBL/GenBank/DDBJ databases">
        <title>Genome assembly of Pristionchus species.</title>
        <authorList>
            <person name="Yoshida K."/>
            <person name="Sommer R.J."/>
        </authorList>
    </citation>
    <scope>NUCLEOTIDE SEQUENCE</scope>
    <source>
        <strain evidence="1">RS5133</strain>
    </source>
</reference>
<gene>
    <name evidence="1" type="ORF">PFISCL1PPCAC_26138</name>
</gene>
<dbReference type="EMBL" id="BTSY01000006">
    <property type="protein sequence ID" value="GMT34841.1"/>
    <property type="molecule type" value="Genomic_DNA"/>
</dbReference>
<keyword evidence="2" id="KW-1185">Reference proteome</keyword>